<organism evidence="3 4">
    <name type="scientific">Alysiella filiformis DSM 16848</name>
    <dbReference type="NCBI Taxonomy" id="1120981"/>
    <lineage>
        <taxon>Bacteria</taxon>
        <taxon>Pseudomonadati</taxon>
        <taxon>Pseudomonadota</taxon>
        <taxon>Betaproteobacteria</taxon>
        <taxon>Neisseriales</taxon>
        <taxon>Neisseriaceae</taxon>
        <taxon>Alysiella</taxon>
    </lineage>
</organism>
<accession>A0A286E519</accession>
<keyword evidence="1" id="KW-1133">Transmembrane helix</keyword>
<evidence type="ECO:0000313" key="3">
    <source>
        <dbReference type="EMBL" id="SOD66002.1"/>
    </source>
</evidence>
<evidence type="ECO:0000313" key="4">
    <source>
        <dbReference type="Proteomes" id="UP000219669"/>
    </source>
</evidence>
<feature type="domain" description="DUF4349" evidence="2">
    <location>
        <begin position="94"/>
        <end position="328"/>
    </location>
</feature>
<dbReference type="Pfam" id="PF14257">
    <property type="entry name" value="DUF4349"/>
    <property type="match status" value="1"/>
</dbReference>
<keyword evidence="4" id="KW-1185">Reference proteome</keyword>
<evidence type="ECO:0000256" key="1">
    <source>
        <dbReference type="SAM" id="Phobius"/>
    </source>
</evidence>
<name>A0A286E519_9NEIS</name>
<dbReference type="OrthoDB" id="8607086at2"/>
<gene>
    <name evidence="3" type="ORF">SAMN02746062_00466</name>
</gene>
<sequence length="339" mass="38166">MKKQMITIWIASAFLAACGGQHESQPIAVQQTAAAETSMSADANTPGASASAVAAYVANTEQASQQNPQVIENKLTNPPTEVATHTLPSHRPFVVSADLTFRTDDVRKTSVAIEQLAVQYGGFVVSNQTHSTIIAHDAFKQSDGMLLNIERYVSSADLIVRVPRDKAQVFLHGLQPHITLLEKQNYEAQDIFVNMQREILTAQREQQKAQALQQLNQQATPKIADHSDKERTIENQFAAREREDEAKMQQFELKDKVDYATVNLHFSQPENVMKSVLTDSESLAKQYREPMWLSVKHALIASGHFLFELFLLFVKTWFVWLGALAAWYLWRKRDSSPKK</sequence>
<dbReference type="AlphaFoldDB" id="A0A286E519"/>
<feature type="transmembrane region" description="Helical" evidence="1">
    <location>
        <begin position="305"/>
        <end position="330"/>
    </location>
</feature>
<protein>
    <recommendedName>
        <fullName evidence="2">DUF4349 domain-containing protein</fullName>
    </recommendedName>
</protein>
<keyword evidence="1" id="KW-0472">Membrane</keyword>
<dbReference type="EMBL" id="OCNF01000003">
    <property type="protein sequence ID" value="SOD66002.1"/>
    <property type="molecule type" value="Genomic_DNA"/>
</dbReference>
<dbReference type="RefSeq" id="WP_097113553.1">
    <property type="nucleotide sequence ID" value="NZ_CP083931.1"/>
</dbReference>
<proteinExistence type="predicted"/>
<evidence type="ECO:0000259" key="2">
    <source>
        <dbReference type="Pfam" id="PF14257"/>
    </source>
</evidence>
<dbReference type="InterPro" id="IPR025645">
    <property type="entry name" value="DUF4349"/>
</dbReference>
<keyword evidence="1" id="KW-0812">Transmembrane</keyword>
<reference evidence="3 4" key="1">
    <citation type="submission" date="2017-09" db="EMBL/GenBank/DDBJ databases">
        <authorList>
            <person name="Ehlers B."/>
            <person name="Leendertz F.H."/>
        </authorList>
    </citation>
    <scope>NUCLEOTIDE SEQUENCE [LARGE SCALE GENOMIC DNA]</scope>
    <source>
        <strain evidence="3 4">DSM 16848</strain>
    </source>
</reference>
<dbReference type="Proteomes" id="UP000219669">
    <property type="component" value="Unassembled WGS sequence"/>
</dbReference>
<dbReference type="PROSITE" id="PS51257">
    <property type="entry name" value="PROKAR_LIPOPROTEIN"/>
    <property type="match status" value="1"/>
</dbReference>